<dbReference type="Proteomes" id="UP000005801">
    <property type="component" value="Unassembled WGS sequence"/>
</dbReference>
<organism evidence="1 2">
    <name type="scientific">Plesiocystis pacifica SIR-1</name>
    <dbReference type="NCBI Taxonomy" id="391625"/>
    <lineage>
        <taxon>Bacteria</taxon>
        <taxon>Pseudomonadati</taxon>
        <taxon>Myxococcota</taxon>
        <taxon>Polyangia</taxon>
        <taxon>Nannocystales</taxon>
        <taxon>Nannocystaceae</taxon>
        <taxon>Plesiocystis</taxon>
    </lineage>
</organism>
<dbReference type="RefSeq" id="WP_006970579.1">
    <property type="nucleotide sequence ID" value="NZ_ABCS01000012.1"/>
</dbReference>
<proteinExistence type="predicted"/>
<keyword evidence="2" id="KW-1185">Reference proteome</keyword>
<evidence type="ECO:0000313" key="2">
    <source>
        <dbReference type="Proteomes" id="UP000005801"/>
    </source>
</evidence>
<comment type="caution">
    <text evidence="1">The sequence shown here is derived from an EMBL/GenBank/DDBJ whole genome shotgun (WGS) entry which is preliminary data.</text>
</comment>
<dbReference type="STRING" id="391625.PPSIR1_36377"/>
<reference evidence="1 2" key="1">
    <citation type="submission" date="2007-06" db="EMBL/GenBank/DDBJ databases">
        <authorList>
            <person name="Shimkets L."/>
            <person name="Ferriera S."/>
            <person name="Johnson J."/>
            <person name="Kravitz S."/>
            <person name="Beeson K."/>
            <person name="Sutton G."/>
            <person name="Rogers Y.-H."/>
            <person name="Friedman R."/>
            <person name="Frazier M."/>
            <person name="Venter J.C."/>
        </authorList>
    </citation>
    <scope>NUCLEOTIDE SEQUENCE [LARGE SCALE GENOMIC DNA]</scope>
    <source>
        <strain evidence="1 2">SIR-1</strain>
    </source>
</reference>
<accession>A6G1I0</accession>
<protein>
    <submittedName>
        <fullName evidence="1">Uncharacterized protein</fullName>
    </submittedName>
</protein>
<dbReference type="AlphaFoldDB" id="A6G1I0"/>
<evidence type="ECO:0000313" key="1">
    <source>
        <dbReference type="EMBL" id="EDM80244.1"/>
    </source>
</evidence>
<sequence length="239" mass="26243">MFEAQLFHVPTATLFETLEATAARLAQEPETRVEAFRERAGLDLAHVRERLVALTDRLRASVEAEAEVLDGCVEVDAQVTPEVEPARAWLAQANDAAERYVAAHGTDDLALAGRLRLGKQDPADLDQLRRELLILVPESSSLRDRLRDHGLSDDFVGQGWAAYEALGGKRPAQVETLIALEDANLRRRRSEALTTAALCTLSAAEALVCADAVRAPRKYDFEGLRRARQRARAALQPAA</sequence>
<dbReference type="EMBL" id="ABCS01000012">
    <property type="protein sequence ID" value="EDM80244.1"/>
    <property type="molecule type" value="Genomic_DNA"/>
</dbReference>
<name>A6G1I0_9BACT</name>
<dbReference type="OrthoDB" id="9825072at2"/>
<gene>
    <name evidence="1" type="ORF">PPSIR1_36377</name>
</gene>